<feature type="compositionally biased region" description="Polar residues" evidence="2">
    <location>
        <begin position="1347"/>
        <end position="1358"/>
    </location>
</feature>
<feature type="compositionally biased region" description="Polar residues" evidence="2">
    <location>
        <begin position="2045"/>
        <end position="2069"/>
    </location>
</feature>
<protein>
    <submittedName>
        <fullName evidence="5">BAT2 N-terminal domain-containing protein</fullName>
    </submittedName>
</protein>
<feature type="compositionally biased region" description="Low complexity" evidence="2">
    <location>
        <begin position="1272"/>
        <end position="1296"/>
    </location>
</feature>
<keyword evidence="4" id="KW-1185">Reference proteome</keyword>
<feature type="region of interest" description="Disordered" evidence="2">
    <location>
        <begin position="1595"/>
        <end position="1642"/>
    </location>
</feature>
<feature type="compositionally biased region" description="Basic and acidic residues" evidence="2">
    <location>
        <begin position="1359"/>
        <end position="1368"/>
    </location>
</feature>
<feature type="compositionally biased region" description="Basic and acidic residues" evidence="2">
    <location>
        <begin position="247"/>
        <end position="267"/>
    </location>
</feature>
<name>A0A914CDU0_9BILA</name>
<feature type="compositionally biased region" description="Basic and acidic residues" evidence="2">
    <location>
        <begin position="866"/>
        <end position="889"/>
    </location>
</feature>
<feature type="compositionally biased region" description="Basic and acidic residues" evidence="2">
    <location>
        <begin position="753"/>
        <end position="763"/>
    </location>
</feature>
<feature type="compositionally biased region" description="Basic and acidic residues" evidence="2">
    <location>
        <begin position="1124"/>
        <end position="1154"/>
    </location>
</feature>
<feature type="compositionally biased region" description="Low complexity" evidence="2">
    <location>
        <begin position="715"/>
        <end position="731"/>
    </location>
</feature>
<dbReference type="Proteomes" id="UP000887540">
    <property type="component" value="Unplaced"/>
</dbReference>
<feature type="region of interest" description="Disordered" evidence="2">
    <location>
        <begin position="683"/>
        <end position="1378"/>
    </location>
</feature>
<feature type="compositionally biased region" description="Basic residues" evidence="2">
    <location>
        <begin position="1178"/>
        <end position="1187"/>
    </location>
</feature>
<feature type="region of interest" description="Disordered" evidence="2">
    <location>
        <begin position="1677"/>
        <end position="1741"/>
    </location>
</feature>
<feature type="region of interest" description="Disordered" evidence="2">
    <location>
        <begin position="464"/>
        <end position="538"/>
    </location>
</feature>
<organism evidence="4 5">
    <name type="scientific">Acrobeloides nanus</name>
    <dbReference type="NCBI Taxonomy" id="290746"/>
    <lineage>
        <taxon>Eukaryota</taxon>
        <taxon>Metazoa</taxon>
        <taxon>Ecdysozoa</taxon>
        <taxon>Nematoda</taxon>
        <taxon>Chromadorea</taxon>
        <taxon>Rhabditida</taxon>
        <taxon>Tylenchina</taxon>
        <taxon>Cephalobomorpha</taxon>
        <taxon>Cephaloboidea</taxon>
        <taxon>Cephalobidae</taxon>
        <taxon>Acrobeloides</taxon>
    </lineage>
</organism>
<evidence type="ECO:0000256" key="2">
    <source>
        <dbReference type="SAM" id="MobiDB-lite"/>
    </source>
</evidence>
<feature type="compositionally biased region" description="Basic and acidic residues" evidence="2">
    <location>
        <begin position="689"/>
        <end position="714"/>
    </location>
</feature>
<feature type="compositionally biased region" description="Polar residues" evidence="2">
    <location>
        <begin position="2079"/>
        <end position="2113"/>
    </location>
</feature>
<feature type="region of interest" description="Disordered" evidence="2">
    <location>
        <begin position="2033"/>
        <end position="2126"/>
    </location>
</feature>
<feature type="compositionally biased region" description="Polar residues" evidence="2">
    <location>
        <begin position="506"/>
        <end position="517"/>
    </location>
</feature>
<feature type="compositionally biased region" description="Polar residues" evidence="2">
    <location>
        <begin position="976"/>
        <end position="987"/>
    </location>
</feature>
<feature type="region of interest" description="Disordered" evidence="2">
    <location>
        <begin position="206"/>
        <end position="437"/>
    </location>
</feature>
<feature type="compositionally biased region" description="Low complexity" evidence="2">
    <location>
        <begin position="1933"/>
        <end position="1948"/>
    </location>
</feature>
<feature type="compositionally biased region" description="Polar residues" evidence="2">
    <location>
        <begin position="1911"/>
        <end position="1931"/>
    </location>
</feature>
<sequence length="2126" mass="236108">MSSSRAPGASSKPKPHNVNSVYSGKNVAAGKATGPGKHGGLQALGKSVAVVRRMPPPATLPSLKAEHGQDPNIVLVPQGGTGWTKPNEPTTDQKVNGVNESSTPTTGATDLRPTWAKPAQASTPTTPEITSQTSIHASQSATNNRDFPSLAASVAASKGATIPTSEPNAWNMGAIYPGNGEETQVDVTPIIPIIQPSSAGYIGAAALSKSSSDRKLPERYYSGSATTQPRVAPAKFDIRQRIARLSTESKETSAEKEENATQVEQKESTPTPLSSETSTPAPPTSATIIAHPPDFSQPPPMLPPQFHQQFRQQPIQQTTSPAPQDYPQQSIHPPPMAQSQDVRRTQQAHLFRPQEQYRQQPPPPDDWNRLSYGAPTEVDYEQYLKSGRGDTGYNRPAGAGSDLNEARPNYYRNGESPNNAFSSSGSSTGHFTRGDGVDNLQYNANTYMVEETGWGDEIPDKRQLQNQRSAPPRQFQPPPSQQQQRYRADSRGTSESESGWYGGPMSANQQYQSSQRYPPTGTGWYRNDGSRLPYPPPLMSLEMDMDRLNIDTNGYYNGAPNANYGGDNGTGNRSRNASTSLSTDERFGIQPQKRQSTPQNVQNWGSSMDYSEEATNNQAELSRLNSGENLSQQNYYSNRRNDRDFNERPYKQENQQLSQAQPEAPYRMLKRNDEKSAEYLAHHGLNFMPKEEEERESRRSRNDASYANDRKEQDYNNYGQQQQQQQSYDQTNYRKDGQKKGSQQQQQQQRSSKNNERPPKEPKQNTTPKQQSPPSSKQRSPSPPPKIMPAPPPVDNVWEKRKEERQKSVESDKNNTRIERKFQQQLEHHFPPVSEAAKLQASQERESRSSRETSVQEAYQQWGQPDETKQSNEHTGWDDPLPYEREYKPPTRKHKDKGNKEYREYDPNAQPKQTGFGAEEEEDNEYQGNVRGQVWTSSRGQRGHRARGTHHVRGSRGVARSGHASSRYGTARRGAHTSSYRTKQSYSEPRHEPRTEPRHEPRTEPRQQARRSDEPRDNFSNMGEFHVDEYKIPEVVPGNKKADRKKDEPLTFESVLKEEENKKSQPVADGDDDSRRHSTKRHTSSKFSYDSDRKYRGSSQRTTFPRNWQRSEKRTSHSTYSKPRIQEPEEAGHKEEEDIDEQHYDENENRHDYKSYSTRPRRGSTRATQSHRGGSRFLSRHYNKPQRYKPPGRADYGQEKSGNRLSAERAAGGLKSPVTSEGGADEWETASESSDFNERSGRNPDSNQKNERDSKKPNYSSNQRVINRPAYSSKSNNGSSQSSTTSTTNETSQDTQKSSSNNRNSAVQKNAQPASLTSLGSNVSGKNKNVNANNSNSRRNNPSNNSKQHNLASSGNSANKDKNARDSRSTNTSASTIKSGLAGVDINDASVIIIDDHPDIGHDESYFDAGDFEEVLSKKSKRQRLQQLEEEKRREEEREKERERQERINARKAKFQPKRIDKNSKRVFDKRNARESHSSHHERKFHDPSKSRESTRSEPIQRSELSCSTEMITTVWNSAHVPTNKIADVETESQRIVIPSPIARPKPQSTDVLNVIDATTEISTFTATTPEKYDFTIDPSLNNKENSANKMKDLEVETTQSKSTLSLRNSSISSQSEIHDKATTFSEKEKANVNENDTSNADHAQLKEKLDKVKDFWPGQQEFNEATGLLAVSVSNETTHATQPAPTDKTSHSSLSQAHGPNVAKVKPQPQNSEQQQPQTTSTAAPHSFAKPSINDDTVGAFMAPHPTNYAAVPQSPIASNMFSQVSTMYMGNLPNSQVFNGFSAPYSVMYGAPELLTQTFISPHSANSPPATQTMFGQGAGFFSNQRSRPNSYVEHTVYLQHGAPLSNSNAATWSATNSQMEFLTGIPHQIPAMHPIGVNGGSMGPSSGGSSANQYRYPTSRPPSRPPTAISNNGGNITPATTITITSGHHSGLMSSNSPYSPSSQPGMAKPMAIVPTHIPPPNAMPPTHIPPPPMPHFMPPPAFDFSVPPPTGAPQATRFGQGIQPIGHRAMATKPNMPPAFPMQQVVRPMPMQFSAPPPPNRNSQPLQQNRRSNAAQPANQTSNSNENKDIGPEATETSANQQGWSSNIQKLSSQSPKNEGDSNISSTYGLFNMQFGAPTSAT</sequence>
<evidence type="ECO:0000313" key="4">
    <source>
        <dbReference type="Proteomes" id="UP000887540"/>
    </source>
</evidence>
<feature type="compositionally biased region" description="Low complexity" evidence="2">
    <location>
        <begin position="304"/>
        <end position="317"/>
    </location>
</feature>
<feature type="compositionally biased region" description="Basic and acidic residues" evidence="2">
    <location>
        <begin position="1427"/>
        <end position="1449"/>
    </location>
</feature>
<feature type="compositionally biased region" description="Polar residues" evidence="2">
    <location>
        <begin position="1297"/>
        <end position="1319"/>
    </location>
</feature>
<feature type="compositionally biased region" description="Low complexity" evidence="2">
    <location>
        <begin position="1708"/>
        <end position="1723"/>
    </location>
</feature>
<evidence type="ECO:0000259" key="3">
    <source>
        <dbReference type="Pfam" id="PF07001"/>
    </source>
</evidence>
<dbReference type="GO" id="GO:0030154">
    <property type="term" value="P:cell differentiation"/>
    <property type="evidence" value="ECO:0007669"/>
    <property type="project" value="TreeGrafter"/>
</dbReference>
<feature type="compositionally biased region" description="Basic and acidic residues" evidence="2">
    <location>
        <begin position="1458"/>
        <end position="1501"/>
    </location>
</feature>
<feature type="compositionally biased region" description="Basic and acidic residues" evidence="2">
    <location>
        <begin position="797"/>
        <end position="830"/>
    </location>
</feature>
<dbReference type="PANTHER" id="PTHR14038:SF0">
    <property type="entry name" value="LP18708P"/>
    <property type="match status" value="1"/>
</dbReference>
<feature type="compositionally biased region" description="Low complexity" evidence="2">
    <location>
        <begin position="1601"/>
        <end position="1616"/>
    </location>
</feature>
<feature type="region of interest" description="Disordered" evidence="2">
    <location>
        <begin position="1879"/>
        <end position="1950"/>
    </location>
</feature>
<feature type="compositionally biased region" description="Basic and acidic residues" evidence="2">
    <location>
        <begin position="1040"/>
        <end position="1063"/>
    </location>
</feature>
<feature type="compositionally biased region" description="Polar residues" evidence="2">
    <location>
        <begin position="318"/>
        <end position="348"/>
    </location>
</feature>
<dbReference type="InterPro" id="IPR009738">
    <property type="entry name" value="BAT2_N"/>
</dbReference>
<feature type="compositionally biased region" description="Low complexity" evidence="2">
    <location>
        <begin position="1320"/>
        <end position="1346"/>
    </location>
</feature>
<accession>A0A914CDU0</accession>
<feature type="compositionally biased region" description="Gly residues" evidence="2">
    <location>
        <begin position="1880"/>
        <end position="1889"/>
    </location>
</feature>
<feature type="compositionally biased region" description="Polar residues" evidence="2">
    <location>
        <begin position="87"/>
        <end position="108"/>
    </location>
</feature>
<dbReference type="InterPro" id="IPR033184">
    <property type="entry name" value="PRRC2"/>
</dbReference>
<proteinExistence type="predicted"/>
<feature type="compositionally biased region" description="Polar residues" evidence="2">
    <location>
        <begin position="120"/>
        <end position="144"/>
    </location>
</feature>
<evidence type="ECO:0000313" key="5">
    <source>
        <dbReference type="WBParaSite" id="ACRNAN_Path_958.g3693.t1"/>
    </source>
</evidence>
<dbReference type="Pfam" id="PF07001">
    <property type="entry name" value="BAT2_N"/>
    <property type="match status" value="1"/>
</dbReference>
<feature type="compositionally biased region" description="Polar residues" evidence="2">
    <location>
        <begin position="1097"/>
        <end position="1108"/>
    </location>
</feature>
<feature type="domain" description="BAT2 N-terminal" evidence="3">
    <location>
        <begin position="12"/>
        <end position="160"/>
    </location>
</feature>
<feature type="compositionally biased region" description="Basic residues" evidence="2">
    <location>
        <begin position="941"/>
        <end position="954"/>
    </location>
</feature>
<reference evidence="5" key="1">
    <citation type="submission" date="2022-11" db="UniProtKB">
        <authorList>
            <consortium name="WormBaseParasite"/>
        </authorList>
    </citation>
    <scope>IDENTIFICATION</scope>
</reference>
<feature type="compositionally biased region" description="Polar residues" evidence="2">
    <location>
        <begin position="1369"/>
        <end position="1378"/>
    </location>
</feature>
<feature type="compositionally biased region" description="Basic and acidic residues" evidence="2">
    <location>
        <begin position="988"/>
        <end position="1017"/>
    </location>
</feature>
<feature type="compositionally biased region" description="Low complexity" evidence="2">
    <location>
        <begin position="1890"/>
        <end position="1901"/>
    </location>
</feature>
<feature type="compositionally biased region" description="Polar residues" evidence="2">
    <location>
        <begin position="853"/>
        <end position="863"/>
    </location>
</feature>
<feature type="region of interest" description="Disordered" evidence="2">
    <location>
        <begin position="1418"/>
        <end position="1506"/>
    </location>
</feature>
<feature type="compositionally biased region" description="Polar residues" evidence="2">
    <location>
        <begin position="1633"/>
        <end position="1642"/>
    </location>
</feature>
<feature type="compositionally biased region" description="Pro residues" evidence="2">
    <location>
        <begin position="781"/>
        <end position="794"/>
    </location>
</feature>
<keyword evidence="1" id="KW-0597">Phosphoprotein</keyword>
<feature type="compositionally biased region" description="Low complexity" evidence="2">
    <location>
        <begin position="764"/>
        <end position="780"/>
    </location>
</feature>
<feature type="compositionally biased region" description="Polar residues" evidence="2">
    <location>
        <begin position="570"/>
        <end position="582"/>
    </location>
</feature>
<feature type="region of interest" description="Disordered" evidence="2">
    <location>
        <begin position="1"/>
        <end position="41"/>
    </location>
</feature>
<feature type="region of interest" description="Disordered" evidence="2">
    <location>
        <begin position="561"/>
        <end position="645"/>
    </location>
</feature>
<feature type="compositionally biased region" description="Polar residues" evidence="2">
    <location>
        <begin position="592"/>
        <end position="638"/>
    </location>
</feature>
<dbReference type="PANTHER" id="PTHR14038">
    <property type="entry name" value="BAT2 HLA-B-ASSOCIATED TRANSCRIPT 2"/>
    <property type="match status" value="1"/>
</dbReference>
<feature type="compositionally biased region" description="Basic and acidic residues" evidence="2">
    <location>
        <begin position="1236"/>
        <end position="1256"/>
    </location>
</feature>
<feature type="compositionally biased region" description="Low complexity" evidence="2">
    <location>
        <begin position="268"/>
        <end position="287"/>
    </location>
</feature>
<feature type="region of interest" description="Disordered" evidence="2">
    <location>
        <begin position="55"/>
        <end position="144"/>
    </location>
</feature>
<evidence type="ECO:0000256" key="1">
    <source>
        <dbReference type="ARBA" id="ARBA00022553"/>
    </source>
</evidence>
<feature type="compositionally biased region" description="Low complexity" evidence="2">
    <location>
        <begin position="740"/>
        <end position="752"/>
    </location>
</feature>
<dbReference type="WBParaSite" id="ACRNAN_Path_958.g3693.t1">
    <property type="protein sequence ID" value="ACRNAN_Path_958.g3693.t1"/>
    <property type="gene ID" value="ACRNAN_Path_958.g3693"/>
</dbReference>
<feature type="compositionally biased region" description="Basic and acidic residues" evidence="2">
    <location>
        <begin position="1617"/>
        <end position="1632"/>
    </location>
</feature>